<dbReference type="Proteomes" id="UP000708208">
    <property type="component" value="Unassembled WGS sequence"/>
</dbReference>
<dbReference type="InterPro" id="IPR045573">
    <property type="entry name" value="Fut8_N_cat"/>
</dbReference>
<keyword evidence="1 3" id="KW-0328">Glycosyltransferase</keyword>
<dbReference type="InterPro" id="IPR027350">
    <property type="entry name" value="GT23_dom"/>
</dbReference>
<keyword evidence="2 3" id="KW-0808">Transferase</keyword>
<dbReference type="PROSITE" id="PS51659">
    <property type="entry name" value="GT23"/>
    <property type="match status" value="1"/>
</dbReference>
<dbReference type="EMBL" id="CAJVCH010114781">
    <property type="protein sequence ID" value="CAG7724877.1"/>
    <property type="molecule type" value="Genomic_DNA"/>
</dbReference>
<dbReference type="AlphaFoldDB" id="A0A8J2NSY9"/>
<reference evidence="5" key="1">
    <citation type="submission" date="2021-06" db="EMBL/GenBank/DDBJ databases">
        <authorList>
            <person name="Hodson N. C."/>
            <person name="Mongue J. A."/>
            <person name="Jaron S. K."/>
        </authorList>
    </citation>
    <scope>NUCLEOTIDE SEQUENCE</scope>
</reference>
<name>A0A8J2NSY9_9HEXA</name>
<accession>A0A8J2NSY9</accession>
<evidence type="ECO:0000313" key="5">
    <source>
        <dbReference type="EMBL" id="CAG7724877.1"/>
    </source>
</evidence>
<organism evidence="5 6">
    <name type="scientific">Allacma fusca</name>
    <dbReference type="NCBI Taxonomy" id="39272"/>
    <lineage>
        <taxon>Eukaryota</taxon>
        <taxon>Metazoa</taxon>
        <taxon>Ecdysozoa</taxon>
        <taxon>Arthropoda</taxon>
        <taxon>Hexapoda</taxon>
        <taxon>Collembola</taxon>
        <taxon>Symphypleona</taxon>
        <taxon>Sminthuridae</taxon>
        <taxon>Allacma</taxon>
    </lineage>
</organism>
<feature type="domain" description="GT23" evidence="4">
    <location>
        <begin position="1"/>
        <end position="36"/>
    </location>
</feature>
<dbReference type="GO" id="GO:0016758">
    <property type="term" value="F:hexosyltransferase activity"/>
    <property type="evidence" value="ECO:0007669"/>
    <property type="project" value="UniProtKB-UniRule"/>
</dbReference>
<dbReference type="Pfam" id="PF19745">
    <property type="entry name" value="FUT8_N_cat"/>
    <property type="match status" value="1"/>
</dbReference>
<comment type="similarity">
    <text evidence="3">Belongs to the glycosyltransferase 23 family.</text>
</comment>
<gene>
    <name evidence="5" type="ORF">AFUS01_LOCUS13870</name>
</gene>
<evidence type="ECO:0000259" key="4">
    <source>
        <dbReference type="PROSITE" id="PS51659"/>
    </source>
</evidence>
<evidence type="ECO:0000313" key="6">
    <source>
        <dbReference type="Proteomes" id="UP000708208"/>
    </source>
</evidence>
<comment type="caution">
    <text evidence="5">The sequence shown here is derived from an EMBL/GenBank/DDBJ whole genome shotgun (WGS) entry which is preliminary data.</text>
</comment>
<feature type="non-terminal residue" evidence="5">
    <location>
        <position position="36"/>
    </location>
</feature>
<evidence type="ECO:0000256" key="1">
    <source>
        <dbReference type="ARBA" id="ARBA00022676"/>
    </source>
</evidence>
<sequence>NFLAKCDFVICGISSNVCRIVLETMATRFQNAKSRV</sequence>
<protein>
    <recommendedName>
        <fullName evidence="4">GT23 domain-containing protein</fullName>
    </recommendedName>
</protein>
<evidence type="ECO:0000256" key="2">
    <source>
        <dbReference type="ARBA" id="ARBA00022679"/>
    </source>
</evidence>
<keyword evidence="6" id="KW-1185">Reference proteome</keyword>
<evidence type="ECO:0000256" key="3">
    <source>
        <dbReference type="PROSITE-ProRule" id="PRU00992"/>
    </source>
</evidence>
<feature type="non-terminal residue" evidence="5">
    <location>
        <position position="1"/>
    </location>
</feature>
<comment type="caution">
    <text evidence="3">Lacks conserved residue(s) required for the propagation of feature annotation.</text>
</comment>
<proteinExistence type="inferred from homology"/>